<gene>
    <name evidence="2" type="ORF">DMC30DRAFT_387475</name>
</gene>
<feature type="region of interest" description="Disordered" evidence="1">
    <location>
        <begin position="1"/>
        <end position="52"/>
    </location>
</feature>
<organism evidence="2 3">
    <name type="scientific">Rhodotorula diobovata</name>
    <dbReference type="NCBI Taxonomy" id="5288"/>
    <lineage>
        <taxon>Eukaryota</taxon>
        <taxon>Fungi</taxon>
        <taxon>Dikarya</taxon>
        <taxon>Basidiomycota</taxon>
        <taxon>Pucciniomycotina</taxon>
        <taxon>Microbotryomycetes</taxon>
        <taxon>Sporidiobolales</taxon>
        <taxon>Sporidiobolaceae</taxon>
        <taxon>Rhodotorula</taxon>
    </lineage>
</organism>
<accession>A0A5C5G6H1</accession>
<dbReference type="AlphaFoldDB" id="A0A5C5G6H1"/>
<proteinExistence type="predicted"/>
<feature type="region of interest" description="Disordered" evidence="1">
    <location>
        <begin position="115"/>
        <end position="153"/>
    </location>
</feature>
<name>A0A5C5G6H1_9BASI</name>
<feature type="compositionally biased region" description="Basic and acidic residues" evidence="1">
    <location>
        <begin position="144"/>
        <end position="153"/>
    </location>
</feature>
<dbReference type="EMBL" id="SOZI01000004">
    <property type="protein sequence ID" value="TNY24159.1"/>
    <property type="molecule type" value="Genomic_DNA"/>
</dbReference>
<protein>
    <submittedName>
        <fullName evidence="2">Uncharacterized protein</fullName>
    </submittedName>
</protein>
<evidence type="ECO:0000313" key="3">
    <source>
        <dbReference type="Proteomes" id="UP000311382"/>
    </source>
</evidence>
<sequence>MRATTASDLPPALERALGDPARRRKRSAWSKSRSPDPAGLQWDNAEGQPQELASWESRLASASHLDLLPPATRPCASSFVHAWAVGTSLARARAAPLHHAANFSCHRWCVGQRVRSPPAAAGQPPRPSKPRTPEGTHGPRLRSQRHDDVRAGF</sequence>
<evidence type="ECO:0000256" key="1">
    <source>
        <dbReference type="SAM" id="MobiDB-lite"/>
    </source>
</evidence>
<keyword evidence="3" id="KW-1185">Reference proteome</keyword>
<reference evidence="2 3" key="1">
    <citation type="submission" date="2019-03" db="EMBL/GenBank/DDBJ databases">
        <title>Rhodosporidium diobovatum UCD-FST 08-225 genome sequencing, assembly, and annotation.</title>
        <authorList>
            <person name="Fakankun I.U."/>
            <person name="Fristensky B."/>
            <person name="Levin D.B."/>
        </authorList>
    </citation>
    <scope>NUCLEOTIDE SEQUENCE [LARGE SCALE GENOMIC DNA]</scope>
    <source>
        <strain evidence="2 3">UCD-FST 08-225</strain>
    </source>
</reference>
<evidence type="ECO:0000313" key="2">
    <source>
        <dbReference type="EMBL" id="TNY24159.1"/>
    </source>
</evidence>
<comment type="caution">
    <text evidence="2">The sequence shown here is derived from an EMBL/GenBank/DDBJ whole genome shotgun (WGS) entry which is preliminary data.</text>
</comment>
<dbReference type="Proteomes" id="UP000311382">
    <property type="component" value="Unassembled WGS sequence"/>
</dbReference>